<proteinExistence type="predicted"/>
<name>A0A9J6CBG5_POLVA</name>
<evidence type="ECO:0000256" key="1">
    <source>
        <dbReference type="SAM" id="Phobius"/>
    </source>
</evidence>
<dbReference type="OrthoDB" id="8118226at2759"/>
<gene>
    <name evidence="2" type="ORF">PVAND_008970</name>
</gene>
<feature type="transmembrane region" description="Helical" evidence="1">
    <location>
        <begin position="69"/>
        <end position="91"/>
    </location>
</feature>
<organism evidence="2 3">
    <name type="scientific">Polypedilum vanderplanki</name>
    <name type="common">Sleeping chironomid midge</name>
    <dbReference type="NCBI Taxonomy" id="319348"/>
    <lineage>
        <taxon>Eukaryota</taxon>
        <taxon>Metazoa</taxon>
        <taxon>Ecdysozoa</taxon>
        <taxon>Arthropoda</taxon>
        <taxon>Hexapoda</taxon>
        <taxon>Insecta</taxon>
        <taxon>Pterygota</taxon>
        <taxon>Neoptera</taxon>
        <taxon>Endopterygota</taxon>
        <taxon>Diptera</taxon>
        <taxon>Nematocera</taxon>
        <taxon>Chironomoidea</taxon>
        <taxon>Chironomidae</taxon>
        <taxon>Chironominae</taxon>
        <taxon>Polypedilum</taxon>
        <taxon>Polypedilum</taxon>
    </lineage>
</organism>
<keyword evidence="1" id="KW-0472">Membrane</keyword>
<sequence length="163" mass="18761">MKVKKFCWCVRLSNFAIVIGCLGAFMSLFLVLLIGGFLLNYDSITTSIREKGDYDNVNLAMFLEKWKNVVITILSLYISLQFLSFVGSISLTCGTIHKRPKLIITWLVVQSLLIVFWVFTSITINDVNLLLYTLLSIYFWVCIYSLYHAMTSQFDSFYTIESV</sequence>
<feature type="transmembrane region" description="Helical" evidence="1">
    <location>
        <begin position="103"/>
        <end position="123"/>
    </location>
</feature>
<evidence type="ECO:0000313" key="3">
    <source>
        <dbReference type="Proteomes" id="UP001107558"/>
    </source>
</evidence>
<comment type="caution">
    <text evidence="2">The sequence shown here is derived from an EMBL/GenBank/DDBJ whole genome shotgun (WGS) entry which is preliminary data.</text>
</comment>
<feature type="transmembrane region" description="Helical" evidence="1">
    <location>
        <begin position="129"/>
        <end position="147"/>
    </location>
</feature>
<keyword evidence="1" id="KW-1133">Transmembrane helix</keyword>
<feature type="transmembrane region" description="Helical" evidence="1">
    <location>
        <begin position="12"/>
        <end position="39"/>
    </location>
</feature>
<protein>
    <submittedName>
        <fullName evidence="2">Uncharacterized protein</fullName>
    </submittedName>
</protein>
<dbReference type="Proteomes" id="UP001107558">
    <property type="component" value="Chromosome 2"/>
</dbReference>
<dbReference type="AlphaFoldDB" id="A0A9J6CBG5"/>
<keyword evidence="3" id="KW-1185">Reference proteome</keyword>
<reference evidence="2" key="1">
    <citation type="submission" date="2021-03" db="EMBL/GenBank/DDBJ databases">
        <title>Chromosome level genome of the anhydrobiotic midge Polypedilum vanderplanki.</title>
        <authorList>
            <person name="Yoshida Y."/>
            <person name="Kikawada T."/>
            <person name="Gusev O."/>
        </authorList>
    </citation>
    <scope>NUCLEOTIDE SEQUENCE</scope>
    <source>
        <strain evidence="2">NIAS01</strain>
        <tissue evidence="2">Whole body or cell culture</tissue>
    </source>
</reference>
<accession>A0A9J6CBG5</accession>
<evidence type="ECO:0000313" key="2">
    <source>
        <dbReference type="EMBL" id="KAG5679402.1"/>
    </source>
</evidence>
<keyword evidence="1" id="KW-0812">Transmembrane</keyword>
<dbReference type="EMBL" id="JADBJN010000002">
    <property type="protein sequence ID" value="KAG5679402.1"/>
    <property type="molecule type" value="Genomic_DNA"/>
</dbReference>